<reference evidence="4" key="1">
    <citation type="journal article" date="2019" name="Int. J. Syst. Evol. Microbiol.">
        <title>The Global Catalogue of Microorganisms (GCM) 10K type strain sequencing project: providing services to taxonomists for standard genome sequencing and annotation.</title>
        <authorList>
            <consortium name="The Broad Institute Genomics Platform"/>
            <consortium name="The Broad Institute Genome Sequencing Center for Infectious Disease"/>
            <person name="Wu L."/>
            <person name="Ma J."/>
        </authorList>
    </citation>
    <scope>NUCLEOTIDE SEQUENCE [LARGE SCALE GENOMIC DNA]</scope>
    <source>
        <strain evidence="4">JCM 4602</strain>
    </source>
</reference>
<feature type="compositionally biased region" description="Low complexity" evidence="2">
    <location>
        <begin position="377"/>
        <end position="396"/>
    </location>
</feature>
<name>A0ABQ3CB88_9ACTN</name>
<dbReference type="Proteomes" id="UP000624183">
    <property type="component" value="Unassembled WGS sequence"/>
</dbReference>
<evidence type="ECO:0000256" key="2">
    <source>
        <dbReference type="SAM" id="MobiDB-lite"/>
    </source>
</evidence>
<feature type="compositionally biased region" description="Low complexity" evidence="2">
    <location>
        <begin position="267"/>
        <end position="302"/>
    </location>
</feature>
<protein>
    <submittedName>
        <fullName evidence="3">Uncharacterized protein</fullName>
    </submittedName>
</protein>
<feature type="compositionally biased region" description="Low complexity" evidence="2">
    <location>
        <begin position="323"/>
        <end position="334"/>
    </location>
</feature>
<accession>A0ABQ3CB88</accession>
<evidence type="ECO:0000313" key="3">
    <source>
        <dbReference type="EMBL" id="GGZ82678.1"/>
    </source>
</evidence>
<feature type="region of interest" description="Disordered" evidence="2">
    <location>
        <begin position="461"/>
        <end position="502"/>
    </location>
</feature>
<keyword evidence="1" id="KW-0175">Coiled coil</keyword>
<feature type="compositionally biased region" description="Gly residues" evidence="2">
    <location>
        <begin position="154"/>
        <end position="171"/>
    </location>
</feature>
<comment type="caution">
    <text evidence="3">The sequence shown here is derived from an EMBL/GenBank/DDBJ whole genome shotgun (WGS) entry which is preliminary data.</text>
</comment>
<feature type="compositionally biased region" description="Low complexity" evidence="2">
    <location>
        <begin position="195"/>
        <end position="206"/>
    </location>
</feature>
<feature type="region of interest" description="Disordered" evidence="2">
    <location>
        <begin position="1"/>
        <end position="103"/>
    </location>
</feature>
<feature type="coiled-coil region" evidence="1">
    <location>
        <begin position="552"/>
        <end position="579"/>
    </location>
</feature>
<feature type="compositionally biased region" description="Basic and acidic residues" evidence="2">
    <location>
        <begin position="354"/>
        <end position="376"/>
    </location>
</feature>
<gene>
    <name evidence="3" type="ORF">GCM10010328_66370</name>
</gene>
<evidence type="ECO:0000313" key="4">
    <source>
        <dbReference type="Proteomes" id="UP000624183"/>
    </source>
</evidence>
<feature type="compositionally biased region" description="Low complexity" evidence="2">
    <location>
        <begin position="1"/>
        <end position="15"/>
    </location>
</feature>
<keyword evidence="4" id="KW-1185">Reference proteome</keyword>
<feature type="compositionally biased region" description="Polar residues" evidence="2">
    <location>
        <begin position="207"/>
        <end position="226"/>
    </location>
</feature>
<sequence length="673" mass="68209">MSAEAAPAAATTPSTATPPAPNTAPTATGAGPRQGLLASMVAPVEPARTTFTLNPQAAAPGTPEGGTNMPPEGVSSAAFHDTTTPDNTKTNAPSGNGAGNPKQGMIRALVLAAATRWAKGGGTANKRLDMHKARAQADQVKETRQVTVNRTPAGGPGGGAGAKGTGGGGGRSPKSSGSTGAGGGQGGKSLDRKSSGGSTKNSGSTGPKNNTTHTKPSNGPAGSTKNSNARGPSGAGPAGRGNTGSGHGGGGTSKPGGGKDTHRGRTDTGTTTPKPTKTKDTTAAAPKNSTKPSPGGSTTGAKGSTGGAGKPGKDGKTPPTPKTPTDTTNGKNTPAGPRIPKQTTNDKTPGDTSKTPKPDSKTKPDLTKKKDQEPKNPTKGTETPAKPTPATKDTGTQTKPDSPTAPTAGPTKQPLATQPSRETGYRDGTRAAKATAHARAYRDGVKDGWADTLAAANHEKTLLDQAHADRKKTRKDPAMSNGKVVEYDPSTGFHPVSADGSNGVRIVIDGPNSEGLDRSANRPQPINVKRVDSKNVHLGAGANRTTISRGEVRSLKQYERRLEDRLATLQKTADTTKQLQAHAEGQAQQAQKLLDQAKGVKGGSKLTGTLSRLAENAKKQATEAGEIHKRAVRSADACKAVLSNVTTRYGGMYQAVVDSPETIPAELAYYQGA</sequence>
<feature type="compositionally biased region" description="Basic and acidic residues" evidence="2">
    <location>
        <begin position="257"/>
        <end position="266"/>
    </location>
</feature>
<feature type="compositionally biased region" description="Polar residues" evidence="2">
    <location>
        <begin position="81"/>
        <end position="94"/>
    </location>
</feature>
<organism evidence="3 4">
    <name type="scientific">Streptomyces rubiginosohelvolus</name>
    <dbReference type="NCBI Taxonomy" id="67362"/>
    <lineage>
        <taxon>Bacteria</taxon>
        <taxon>Bacillati</taxon>
        <taxon>Actinomycetota</taxon>
        <taxon>Actinomycetes</taxon>
        <taxon>Kitasatosporales</taxon>
        <taxon>Streptomycetaceae</taxon>
        <taxon>Streptomyces</taxon>
    </lineage>
</organism>
<feature type="region of interest" description="Disordered" evidence="2">
    <location>
        <begin position="120"/>
        <end position="442"/>
    </location>
</feature>
<evidence type="ECO:0000256" key="1">
    <source>
        <dbReference type="SAM" id="Coils"/>
    </source>
</evidence>
<dbReference type="EMBL" id="BMUW01000028">
    <property type="protein sequence ID" value="GGZ82678.1"/>
    <property type="molecule type" value="Genomic_DNA"/>
</dbReference>
<proteinExistence type="predicted"/>
<feature type="compositionally biased region" description="Gly residues" evidence="2">
    <location>
        <begin position="233"/>
        <end position="256"/>
    </location>
</feature>